<dbReference type="GO" id="GO:0006412">
    <property type="term" value="P:translation"/>
    <property type="evidence" value="ECO:0007669"/>
    <property type="project" value="InterPro"/>
</dbReference>
<reference evidence="5" key="1">
    <citation type="submission" date="2019-06" db="EMBL/GenBank/DDBJ databases">
        <authorList>
            <person name="Wideman J.G."/>
            <person name="Richards T.A."/>
        </authorList>
    </citation>
    <scope>NUCLEOTIDE SEQUENCE</scope>
</reference>
<name>A0A5P8DJV7_9EUKA</name>
<comment type="similarity">
    <text evidence="1 4">Belongs to the universal ribosomal protein uS12 family.</text>
</comment>
<dbReference type="NCBIfam" id="TIGR00981">
    <property type="entry name" value="rpsL_bact"/>
    <property type="match status" value="1"/>
</dbReference>
<dbReference type="PANTHER" id="PTHR11652">
    <property type="entry name" value="30S RIBOSOMAL PROTEIN S12 FAMILY MEMBER"/>
    <property type="match status" value="1"/>
</dbReference>
<keyword evidence="2 4" id="KW-0689">Ribosomal protein</keyword>
<keyword evidence="3 4" id="KW-0687">Ribonucleoprotein</keyword>
<dbReference type="InterPro" id="IPR012340">
    <property type="entry name" value="NA-bd_OB-fold"/>
</dbReference>
<dbReference type="SUPFAM" id="SSF50249">
    <property type="entry name" value="Nucleic acid-binding proteins"/>
    <property type="match status" value="1"/>
</dbReference>
<dbReference type="Pfam" id="PF00164">
    <property type="entry name" value="Ribosom_S12_S23"/>
    <property type="match status" value="1"/>
</dbReference>
<organism evidence="5">
    <name type="scientific">Rhizaria sp</name>
    <dbReference type="NCBI Taxonomy" id="2204297"/>
    <lineage>
        <taxon>Eukaryota</taxon>
        <taxon>Sar</taxon>
        <taxon>Rhizaria</taxon>
    </lineage>
</organism>
<dbReference type="InterPro" id="IPR005679">
    <property type="entry name" value="Ribosomal_uS12_bac"/>
</dbReference>
<evidence type="ECO:0000256" key="4">
    <source>
        <dbReference type="RuleBase" id="RU003622"/>
    </source>
</evidence>
<proteinExistence type="inferred from homology"/>
<keyword evidence="5" id="KW-0496">Mitochondrion</keyword>
<evidence type="ECO:0000256" key="2">
    <source>
        <dbReference type="ARBA" id="ARBA00022980"/>
    </source>
</evidence>
<dbReference type="CDD" id="cd03368">
    <property type="entry name" value="Ribosomal_S12"/>
    <property type="match status" value="1"/>
</dbReference>
<dbReference type="AlphaFoldDB" id="A0A5P8DJV7"/>
<evidence type="ECO:0000256" key="3">
    <source>
        <dbReference type="ARBA" id="ARBA00023274"/>
    </source>
</evidence>
<dbReference type="GO" id="GO:0003735">
    <property type="term" value="F:structural constituent of ribosome"/>
    <property type="evidence" value="ECO:0007669"/>
    <property type="project" value="InterPro"/>
</dbReference>
<accession>A0A5P8DJV7</accession>
<dbReference type="PROSITE" id="PS00055">
    <property type="entry name" value="RIBOSOMAL_S12"/>
    <property type="match status" value="1"/>
</dbReference>
<dbReference type="GO" id="GO:0015935">
    <property type="term" value="C:small ribosomal subunit"/>
    <property type="evidence" value="ECO:0007669"/>
    <property type="project" value="InterPro"/>
</dbReference>
<dbReference type="Gene3D" id="2.40.50.140">
    <property type="entry name" value="Nucleic acid-binding proteins"/>
    <property type="match status" value="1"/>
</dbReference>
<dbReference type="PRINTS" id="PR01034">
    <property type="entry name" value="RIBOSOMALS12"/>
</dbReference>
<sequence length="124" mass="14344">MNTKIQYIVKSFRKKKKKKVKKLILEKCPQKKGTCLKVFIASPKKPNSASRKVAKVVLLSTRKVTQCHIPGIKHSLQRYSTVLIRGGRVRDLPGVKYRLIRGKFDLKQVYDRFKARSKYGISNK</sequence>
<protein>
    <submittedName>
        <fullName evidence="5">Ribosomal protein S12</fullName>
    </submittedName>
</protein>
<dbReference type="PIRSF" id="PIRSF002133">
    <property type="entry name" value="Ribosomal_S12/S23"/>
    <property type="match status" value="1"/>
</dbReference>
<gene>
    <name evidence="5" type="primary">rps12</name>
</gene>
<evidence type="ECO:0000313" key="5">
    <source>
        <dbReference type="EMBL" id="QFP99058.1"/>
    </source>
</evidence>
<dbReference type="EMBL" id="MN082144">
    <property type="protein sequence ID" value="QFP99058.1"/>
    <property type="molecule type" value="Genomic_DNA"/>
</dbReference>
<evidence type="ECO:0000256" key="1">
    <source>
        <dbReference type="ARBA" id="ARBA00005657"/>
    </source>
</evidence>
<dbReference type="InterPro" id="IPR006032">
    <property type="entry name" value="Ribosomal_uS12"/>
</dbReference>
<geneLocation type="mitochondrion" evidence="5"/>